<dbReference type="AlphaFoldDB" id="A0A934TTL9"/>
<feature type="coiled-coil region" evidence="1">
    <location>
        <begin position="241"/>
        <end position="325"/>
    </location>
</feature>
<dbReference type="InterPro" id="IPR050445">
    <property type="entry name" value="Bact_polysacc_biosynth/exp"/>
</dbReference>
<dbReference type="PANTHER" id="PTHR32309:SF31">
    <property type="entry name" value="CAPSULAR EXOPOLYSACCHARIDE FAMILY"/>
    <property type="match status" value="1"/>
</dbReference>
<evidence type="ECO:0000256" key="1">
    <source>
        <dbReference type="SAM" id="Coils"/>
    </source>
</evidence>
<keyword evidence="1" id="KW-0175">Coiled coil</keyword>
<evidence type="ECO:0000256" key="2">
    <source>
        <dbReference type="SAM" id="Phobius"/>
    </source>
</evidence>
<keyword evidence="2" id="KW-1133">Transmembrane helix</keyword>
<proteinExistence type="predicted"/>
<keyword evidence="2" id="KW-0472">Membrane</keyword>
<dbReference type="PANTHER" id="PTHR32309">
    <property type="entry name" value="TYROSINE-PROTEIN KINASE"/>
    <property type="match status" value="1"/>
</dbReference>
<protein>
    <submittedName>
        <fullName evidence="3">Chain length determinant protein EpsF</fullName>
    </submittedName>
</protein>
<evidence type="ECO:0000313" key="4">
    <source>
        <dbReference type="Proteomes" id="UP000630528"/>
    </source>
</evidence>
<sequence length="454" mass="48269">MRLHQFFSIVRARSRLGIAIFLGVLALAAVWLVVRTPSYVARAPVLVDVRTDPVGSTPVQGMVTPGYVATQIDVVKSRAVAERAAKLLPADQEPMLRLKGDPGKGPVPEEAIISALQQGLQVTPARESNIIQIGWTGRSPQEAARVANAFAEAYMATNVDLKTKPAKQYTAWFDQQMQQARERLQAAQAKLAQFQQKSGLISTSGQADYEQQRLTELTTQLLAAQGHRTSPVASGGDSAEVSNLRGEVSRLQAKVDEASQNLGPNHPKMIQMNAELRSMQSRLAEASARAGQVVAGAGQASAARVRELQSQLDAQKARVLSLARDRGEFNVLEQEVTAAQKAFDTVAADAAQSRLQSLSTQGNVVFLGAASAPLQPVGLSSTVALALAAVCGLILALLGSLLAEIANRRVRSKEDLESITGLPILGMVPAPSARVRLLPMGGGRPQLSFSRSAA</sequence>
<reference evidence="3" key="2">
    <citation type="submission" date="2021-01" db="EMBL/GenBank/DDBJ databases">
        <authorList>
            <person name="Kang M."/>
        </authorList>
    </citation>
    <scope>NUCLEOTIDE SEQUENCE</scope>
    <source>
        <strain evidence="3">KACC 17527</strain>
    </source>
</reference>
<keyword evidence="4" id="KW-1185">Reference proteome</keyword>
<feature type="transmembrane region" description="Helical" evidence="2">
    <location>
        <begin position="383"/>
        <end position="403"/>
    </location>
</feature>
<dbReference type="Proteomes" id="UP000630528">
    <property type="component" value="Unassembled WGS sequence"/>
</dbReference>
<keyword evidence="2" id="KW-0812">Transmembrane</keyword>
<organism evidence="3 4">
    <name type="scientific">Ramlibacter ginsenosidimutans</name>
    <dbReference type="NCBI Taxonomy" id="502333"/>
    <lineage>
        <taxon>Bacteria</taxon>
        <taxon>Pseudomonadati</taxon>
        <taxon>Pseudomonadota</taxon>
        <taxon>Betaproteobacteria</taxon>
        <taxon>Burkholderiales</taxon>
        <taxon>Comamonadaceae</taxon>
        <taxon>Ramlibacter</taxon>
    </lineage>
</organism>
<accession>A0A934TTL9</accession>
<comment type="caution">
    <text evidence="3">The sequence shown here is derived from an EMBL/GenBank/DDBJ whole genome shotgun (WGS) entry which is preliminary data.</text>
</comment>
<evidence type="ECO:0000313" key="3">
    <source>
        <dbReference type="EMBL" id="MBK6006685.1"/>
    </source>
</evidence>
<dbReference type="EMBL" id="JAEPWM010000004">
    <property type="protein sequence ID" value="MBK6006685.1"/>
    <property type="molecule type" value="Genomic_DNA"/>
</dbReference>
<reference evidence="3" key="1">
    <citation type="journal article" date="2012" name="J. Microbiol. Biotechnol.">
        <title>Ramlibacter ginsenosidimutans sp. nov., with ginsenoside-converting activity.</title>
        <authorList>
            <person name="Wang L."/>
            <person name="An D.S."/>
            <person name="Kim S.G."/>
            <person name="Jin F.X."/>
            <person name="Kim S.C."/>
            <person name="Lee S.T."/>
            <person name="Im W.T."/>
        </authorList>
    </citation>
    <scope>NUCLEOTIDE SEQUENCE</scope>
    <source>
        <strain evidence="3">KACC 17527</strain>
    </source>
</reference>
<gene>
    <name evidence="3" type="ORF">JJB11_11335</name>
</gene>
<dbReference type="RefSeq" id="WP_201170651.1">
    <property type="nucleotide sequence ID" value="NZ_JAEPWM010000004.1"/>
</dbReference>
<name>A0A934TTL9_9BURK</name>